<dbReference type="Proteomes" id="UP000248806">
    <property type="component" value="Unassembled WGS sequence"/>
</dbReference>
<name>A0A326TSD3_THEHA</name>
<dbReference type="Pfam" id="PF01807">
    <property type="entry name" value="Zn_ribbon_DnaG"/>
    <property type="match status" value="1"/>
</dbReference>
<accession>A0A326TSD3</accession>
<dbReference type="EMBL" id="QKUF01000049">
    <property type="protein sequence ID" value="PZW19320.1"/>
    <property type="molecule type" value="Genomic_DNA"/>
</dbReference>
<organism evidence="3 4">
    <name type="scientific">Thermosporothrix hazakensis</name>
    <dbReference type="NCBI Taxonomy" id="644383"/>
    <lineage>
        <taxon>Bacteria</taxon>
        <taxon>Bacillati</taxon>
        <taxon>Chloroflexota</taxon>
        <taxon>Ktedonobacteria</taxon>
        <taxon>Ktedonobacterales</taxon>
        <taxon>Thermosporotrichaceae</taxon>
        <taxon>Thermosporothrix</taxon>
    </lineage>
</organism>
<dbReference type="InterPro" id="IPR002694">
    <property type="entry name" value="Znf_CHC2"/>
</dbReference>
<evidence type="ECO:0000313" key="3">
    <source>
        <dbReference type="EMBL" id="PZW19320.1"/>
    </source>
</evidence>
<dbReference type="GO" id="GO:0008270">
    <property type="term" value="F:zinc ion binding"/>
    <property type="evidence" value="ECO:0007669"/>
    <property type="project" value="InterPro"/>
</dbReference>
<dbReference type="GO" id="GO:0003677">
    <property type="term" value="F:DNA binding"/>
    <property type="evidence" value="ECO:0007669"/>
    <property type="project" value="InterPro"/>
</dbReference>
<feature type="domain" description="Zinc finger CHC2-type" evidence="1">
    <location>
        <begin position="217"/>
        <end position="297"/>
    </location>
</feature>
<dbReference type="Pfam" id="PF22548">
    <property type="entry name" value="AEP-TOTE"/>
    <property type="match status" value="1"/>
</dbReference>
<evidence type="ECO:0000259" key="1">
    <source>
        <dbReference type="Pfam" id="PF01807"/>
    </source>
</evidence>
<keyword evidence="4" id="KW-1185">Reference proteome</keyword>
<proteinExistence type="predicted"/>
<comment type="caution">
    <text evidence="3">The sequence shown here is derived from an EMBL/GenBank/DDBJ whole genome shotgun (WGS) entry which is preliminary data.</text>
</comment>
<dbReference type="InterPro" id="IPR036977">
    <property type="entry name" value="DNA_primase_Znf_CHC2"/>
</dbReference>
<dbReference type="GO" id="GO:0003899">
    <property type="term" value="F:DNA-directed RNA polymerase activity"/>
    <property type="evidence" value="ECO:0007669"/>
    <property type="project" value="InterPro"/>
</dbReference>
<protein>
    <submittedName>
        <fullName evidence="3">CHC2-type zinc finger protein</fullName>
    </submittedName>
</protein>
<gene>
    <name evidence="3" type="ORF">EI42_06133</name>
</gene>
<reference evidence="3 4" key="1">
    <citation type="submission" date="2018-06" db="EMBL/GenBank/DDBJ databases">
        <title>Genomic Encyclopedia of Archaeal and Bacterial Type Strains, Phase II (KMG-II): from individual species to whole genera.</title>
        <authorList>
            <person name="Goeker M."/>
        </authorList>
    </citation>
    <scope>NUCLEOTIDE SEQUENCE [LARGE SCALE GENOMIC DNA]</scope>
    <source>
        <strain evidence="3 4">ATCC BAA-1881</strain>
    </source>
</reference>
<feature type="domain" description="TOTE conflict system primase" evidence="2">
    <location>
        <begin position="31"/>
        <end position="163"/>
    </location>
</feature>
<dbReference type="InterPro" id="IPR054347">
    <property type="entry name" value="TOTE_primase"/>
</dbReference>
<dbReference type="RefSeq" id="WP_111326420.1">
    <property type="nucleotide sequence ID" value="NZ_BIFX01000001.1"/>
</dbReference>
<dbReference type="SUPFAM" id="SSF57783">
    <property type="entry name" value="Zinc beta-ribbon"/>
    <property type="match status" value="1"/>
</dbReference>
<evidence type="ECO:0000313" key="4">
    <source>
        <dbReference type="Proteomes" id="UP000248806"/>
    </source>
</evidence>
<dbReference type="Gene3D" id="3.90.580.10">
    <property type="entry name" value="Zinc finger, CHC2-type domain"/>
    <property type="match status" value="1"/>
</dbReference>
<evidence type="ECO:0000259" key="2">
    <source>
        <dbReference type="Pfam" id="PF22548"/>
    </source>
</evidence>
<dbReference type="AlphaFoldDB" id="A0A326TSD3"/>
<dbReference type="GO" id="GO:0006260">
    <property type="term" value="P:DNA replication"/>
    <property type="evidence" value="ECO:0007669"/>
    <property type="project" value="InterPro"/>
</dbReference>
<sequence length="308" mass="36338">MKEWVSAYMSLFVHCRDYYAFQLRDGSYRTVYAPLTEELVEKHLLGQVTLGTYVIDREGYCTFAVFDADDQQSSELLLHLWMELRQQGIEAIGELSRRGFHLWLFFEKPVLAIDVREWLLPYAQACGVELYPKQEHVAPTGIGSLIRLPLGIHQRSRGWYPFVLLNEQKQLVPVGATREENFWWVWSAVKRVTLVEYGAYRQTSQRLQLKQPKRQYIREWCLRQDIFEVIGWFVELDHRGVGRCPFVSHHYRGDVRPSFQVFGGDDPHWYCYTWKHAGNVFDFLRLYYGLTVKDAYQIFVKGEIAYGV</sequence>
<dbReference type="OrthoDB" id="147003at2"/>